<name>A0ABP8H8H3_9ACTN</name>
<dbReference type="SUPFAM" id="SSF46785">
    <property type="entry name" value="Winged helix' DNA-binding domain"/>
    <property type="match status" value="1"/>
</dbReference>
<evidence type="ECO:0000256" key="1">
    <source>
        <dbReference type="SAM" id="MobiDB-lite"/>
    </source>
</evidence>
<protein>
    <submittedName>
        <fullName evidence="2">Helix-turn-helix domain-containing protein</fullName>
    </submittedName>
</protein>
<feature type="region of interest" description="Disordered" evidence="1">
    <location>
        <begin position="231"/>
        <end position="265"/>
    </location>
</feature>
<proteinExistence type="predicted"/>
<dbReference type="Proteomes" id="UP001501115">
    <property type="component" value="Unassembled WGS sequence"/>
</dbReference>
<dbReference type="InterPro" id="IPR036390">
    <property type="entry name" value="WH_DNA-bd_sf"/>
</dbReference>
<dbReference type="InterPro" id="IPR036388">
    <property type="entry name" value="WH-like_DNA-bd_sf"/>
</dbReference>
<keyword evidence="3" id="KW-1185">Reference proteome</keyword>
<evidence type="ECO:0000313" key="2">
    <source>
        <dbReference type="EMBL" id="GAA4335852.1"/>
    </source>
</evidence>
<comment type="caution">
    <text evidence="2">The sequence shown here is derived from an EMBL/GenBank/DDBJ whole genome shotgun (WGS) entry which is preliminary data.</text>
</comment>
<accession>A0ABP8H8H3</accession>
<dbReference type="Pfam" id="PF12840">
    <property type="entry name" value="HTH_20"/>
    <property type="match status" value="1"/>
</dbReference>
<sequence>MAVGFTLVFVDHPEEVPDTAVSAVAALDEPTRRRLYDHVVRQPGPVSRDDAAAALGLARQTAAFHLDRLADESLLDVVYERRSGRTGPGAGRPAKLYKRSTTQVTVSLPERHYELAGRLLAQAVEEAEATGEPVRAVLHRKAHDLGAQLAGQGGTTVLGLLERYGFEPRSDGAAIVLGNCPFHTLAREHTETVCGMNLHLLRGALQGLDESGLQACLAPSPGYCCVRLEPASAPARGNPDSAQGVFPGGRDGSAARPPGDGDQHE</sequence>
<gene>
    <name evidence="2" type="ORF">GCM10023086_68740</name>
</gene>
<evidence type="ECO:0000313" key="3">
    <source>
        <dbReference type="Proteomes" id="UP001501115"/>
    </source>
</evidence>
<reference evidence="3" key="1">
    <citation type="journal article" date="2019" name="Int. J. Syst. Evol. Microbiol.">
        <title>The Global Catalogue of Microorganisms (GCM) 10K type strain sequencing project: providing services to taxonomists for standard genome sequencing and annotation.</title>
        <authorList>
            <consortium name="The Broad Institute Genomics Platform"/>
            <consortium name="The Broad Institute Genome Sequencing Center for Infectious Disease"/>
            <person name="Wu L."/>
            <person name="Ma J."/>
        </authorList>
    </citation>
    <scope>NUCLEOTIDE SEQUENCE [LARGE SCALE GENOMIC DNA]</scope>
    <source>
        <strain evidence="3">JCM 31290</strain>
    </source>
</reference>
<dbReference type="EMBL" id="BAABET010000013">
    <property type="protein sequence ID" value="GAA4335852.1"/>
    <property type="molecule type" value="Genomic_DNA"/>
</dbReference>
<organism evidence="2 3">
    <name type="scientific">Streptomyces venetus</name>
    <dbReference type="NCBI Taxonomy" id="1701086"/>
    <lineage>
        <taxon>Bacteria</taxon>
        <taxon>Bacillati</taxon>
        <taxon>Actinomycetota</taxon>
        <taxon>Actinomycetes</taxon>
        <taxon>Kitasatosporales</taxon>
        <taxon>Streptomycetaceae</taxon>
        <taxon>Streptomyces</taxon>
    </lineage>
</organism>
<dbReference type="Gene3D" id="1.10.10.10">
    <property type="entry name" value="Winged helix-like DNA-binding domain superfamily/Winged helix DNA-binding domain"/>
    <property type="match status" value="1"/>
</dbReference>